<sequence length="311" mass="35472">MLFYITDDDEAVRSMLAQIIEDEGLGVVAGEAEDGSLLDGNRLNMLNIDILLIDFLMPVQDGLETIRQIKPLFKGKIIMISQVESKEMIAEAYSLGSEYYITKPINRIEILTIIQKVIERIRLEKSIHEIHKSLNVVLKSYHPLDKQQKTFDEKNIRTSGHVLLSELGIAGENGSKDLLDILEYLHQNEHEHSLHKGVPILKEIFVDLAKKRLGSSASESELKKEIKASEQRVRRAISQSLTHLASLGLADFSNWKFENYASKFFDFTSVRKKMTELKYSSTPSTSLTRINTKKFIQVLYFEAQRVISESQ</sequence>
<dbReference type="InterPro" id="IPR050595">
    <property type="entry name" value="Bact_response_regulator"/>
</dbReference>
<accession>A0A561DH76</accession>
<evidence type="ECO:0000259" key="3">
    <source>
        <dbReference type="PROSITE" id="PS50110"/>
    </source>
</evidence>
<dbReference type="InterPro" id="IPR011006">
    <property type="entry name" value="CheY-like_superfamily"/>
</dbReference>
<dbReference type="AlphaFoldDB" id="A0A561DH76"/>
<comment type="caution">
    <text evidence="4">The sequence shown here is derived from an EMBL/GenBank/DDBJ whole genome shotgun (WGS) entry which is preliminary data.</text>
</comment>
<dbReference type="Pfam" id="PF08664">
    <property type="entry name" value="YcbB"/>
    <property type="match status" value="1"/>
</dbReference>
<dbReference type="Pfam" id="PF00072">
    <property type="entry name" value="Response_reg"/>
    <property type="match status" value="1"/>
</dbReference>
<dbReference type="EMBL" id="VIVN01000004">
    <property type="protein sequence ID" value="TWE02717.1"/>
    <property type="molecule type" value="Genomic_DNA"/>
</dbReference>
<dbReference type="SUPFAM" id="SSF52172">
    <property type="entry name" value="CheY-like"/>
    <property type="match status" value="1"/>
</dbReference>
<keyword evidence="5" id="KW-1185">Reference proteome</keyword>
<reference evidence="4 5" key="1">
    <citation type="submission" date="2019-06" db="EMBL/GenBank/DDBJ databases">
        <title>Sorghum-associated microbial communities from plants grown in Nebraska, USA.</title>
        <authorList>
            <person name="Schachtman D."/>
        </authorList>
    </citation>
    <scope>NUCLEOTIDE SEQUENCE [LARGE SCALE GENOMIC DNA]</scope>
    <source>
        <strain evidence="4 5">2482</strain>
    </source>
</reference>
<dbReference type="PANTHER" id="PTHR44591:SF3">
    <property type="entry name" value="RESPONSE REGULATORY DOMAIN-CONTAINING PROTEIN"/>
    <property type="match status" value="1"/>
</dbReference>
<evidence type="ECO:0000313" key="4">
    <source>
        <dbReference type="EMBL" id="TWE02717.1"/>
    </source>
</evidence>
<feature type="domain" description="Response regulatory" evidence="3">
    <location>
        <begin position="2"/>
        <end position="118"/>
    </location>
</feature>
<dbReference type="SMART" id="SM00448">
    <property type="entry name" value="REC"/>
    <property type="match status" value="1"/>
</dbReference>
<evidence type="ECO:0000313" key="5">
    <source>
        <dbReference type="Proteomes" id="UP000319671"/>
    </source>
</evidence>
<dbReference type="InterPro" id="IPR001789">
    <property type="entry name" value="Sig_transdc_resp-reg_receiver"/>
</dbReference>
<evidence type="ECO:0000256" key="2">
    <source>
        <dbReference type="PROSITE-ProRule" id="PRU00169"/>
    </source>
</evidence>
<gene>
    <name evidence="4" type="ORF">FB550_104269</name>
</gene>
<dbReference type="Gene3D" id="3.40.50.2300">
    <property type="match status" value="1"/>
</dbReference>
<dbReference type="GO" id="GO:0000160">
    <property type="term" value="P:phosphorelay signal transduction system"/>
    <property type="evidence" value="ECO:0007669"/>
    <property type="project" value="InterPro"/>
</dbReference>
<evidence type="ECO:0000256" key="1">
    <source>
        <dbReference type="ARBA" id="ARBA00022553"/>
    </source>
</evidence>
<keyword evidence="1 2" id="KW-0597">Phosphoprotein</keyword>
<dbReference type="PANTHER" id="PTHR44591">
    <property type="entry name" value="STRESS RESPONSE REGULATOR PROTEIN 1"/>
    <property type="match status" value="1"/>
</dbReference>
<dbReference type="Proteomes" id="UP000319671">
    <property type="component" value="Unassembled WGS sequence"/>
</dbReference>
<name>A0A561DH76_9BACI</name>
<protein>
    <submittedName>
        <fullName evidence="4">Two-component system response regulator YcbB</fullName>
    </submittedName>
</protein>
<feature type="modified residue" description="4-aspartylphosphate" evidence="2">
    <location>
        <position position="54"/>
    </location>
</feature>
<organism evidence="4 5">
    <name type="scientific">Neobacillus bataviensis</name>
    <dbReference type="NCBI Taxonomy" id="220685"/>
    <lineage>
        <taxon>Bacteria</taxon>
        <taxon>Bacillati</taxon>
        <taxon>Bacillota</taxon>
        <taxon>Bacilli</taxon>
        <taxon>Bacillales</taxon>
        <taxon>Bacillaceae</taxon>
        <taxon>Neobacillus</taxon>
    </lineage>
</organism>
<dbReference type="RefSeq" id="WP_098532000.1">
    <property type="nucleotide sequence ID" value="NZ_VIVN01000004.1"/>
</dbReference>
<dbReference type="InterPro" id="IPR013972">
    <property type="entry name" value="YcbB"/>
</dbReference>
<proteinExistence type="predicted"/>
<dbReference type="PROSITE" id="PS50110">
    <property type="entry name" value="RESPONSE_REGULATORY"/>
    <property type="match status" value="1"/>
</dbReference>